<evidence type="ECO:0000256" key="1">
    <source>
        <dbReference type="SAM" id="Phobius"/>
    </source>
</evidence>
<evidence type="ECO:0000313" key="6">
    <source>
        <dbReference type="Proteomes" id="UP000265828"/>
    </source>
</evidence>
<proteinExistence type="predicted"/>
<organism evidence="3 6">
    <name type="scientific">Blautia obeum</name>
    <dbReference type="NCBI Taxonomy" id="40520"/>
    <lineage>
        <taxon>Bacteria</taxon>
        <taxon>Bacillati</taxon>
        <taxon>Bacillota</taxon>
        <taxon>Clostridia</taxon>
        <taxon>Lachnospirales</taxon>
        <taxon>Lachnospiraceae</taxon>
        <taxon>Blautia</taxon>
    </lineage>
</organism>
<evidence type="ECO:0000313" key="4">
    <source>
        <dbReference type="EMBL" id="RHK95965.1"/>
    </source>
</evidence>
<sequence>MLPFVIILLAAIVAIVVFVKKRFGSKKN</sequence>
<dbReference type="Proteomes" id="UP000265828">
    <property type="component" value="Unassembled WGS sequence"/>
</dbReference>
<accession>A0A395XAV0</accession>
<dbReference type="AlphaFoldDB" id="A0A395XAV0"/>
<name>A0A395XAV0_9FIRM</name>
<evidence type="ECO:0000313" key="5">
    <source>
        <dbReference type="Proteomes" id="UP000261105"/>
    </source>
</evidence>
<comment type="caution">
    <text evidence="3">The sequence shown here is derived from an EMBL/GenBank/DDBJ whole genome shotgun (WGS) entry which is preliminary data.</text>
</comment>
<keyword evidence="1" id="KW-1133">Transmembrane helix</keyword>
<dbReference type="EMBL" id="QRZI01000004">
    <property type="protein sequence ID" value="RGV64776.1"/>
    <property type="molecule type" value="Genomic_DNA"/>
</dbReference>
<evidence type="ECO:0000313" key="7">
    <source>
        <dbReference type="Proteomes" id="UP000284267"/>
    </source>
</evidence>
<feature type="transmembrane region" description="Helical" evidence="1">
    <location>
        <begin position="6"/>
        <end position="23"/>
    </location>
</feature>
<gene>
    <name evidence="4" type="ORF">DW040_08545</name>
    <name evidence="3" type="ORF">DWW07_07540</name>
    <name evidence="2" type="ORF">DXB38_09215</name>
</gene>
<reference evidence="5 6" key="1">
    <citation type="submission" date="2018-08" db="EMBL/GenBank/DDBJ databases">
        <title>A genome reference for cultivated species of the human gut microbiota.</title>
        <authorList>
            <person name="Zou Y."/>
            <person name="Xue W."/>
            <person name="Luo G."/>
        </authorList>
    </citation>
    <scope>NUCLEOTIDE SEQUENCE [LARGE SCALE GENOMIC DNA]</scope>
    <source>
        <strain evidence="3 6">AF14-23</strain>
        <strain evidence="4 7">AF39-4</strain>
        <strain evidence="2 5">OM03-6</strain>
    </source>
</reference>
<dbReference type="EMBL" id="QSUZ01000010">
    <property type="protein sequence ID" value="RGN87456.1"/>
    <property type="molecule type" value="Genomic_DNA"/>
</dbReference>
<protein>
    <submittedName>
        <fullName evidence="3">Uncharacterized protein</fullName>
    </submittedName>
</protein>
<keyword evidence="1" id="KW-0812">Transmembrane</keyword>
<evidence type="ECO:0000313" key="3">
    <source>
        <dbReference type="EMBL" id="RGV64776.1"/>
    </source>
</evidence>
<dbReference type="Proteomes" id="UP000261105">
    <property type="component" value="Unassembled WGS sequence"/>
</dbReference>
<dbReference type="EMBL" id="QROE01000003">
    <property type="protein sequence ID" value="RHK95965.1"/>
    <property type="molecule type" value="Genomic_DNA"/>
</dbReference>
<keyword evidence="1" id="KW-0472">Membrane</keyword>
<evidence type="ECO:0000313" key="2">
    <source>
        <dbReference type="EMBL" id="RGN87456.1"/>
    </source>
</evidence>
<dbReference type="Proteomes" id="UP000284267">
    <property type="component" value="Unassembled WGS sequence"/>
</dbReference>